<evidence type="ECO:0000313" key="2">
    <source>
        <dbReference type="EMBL" id="GMH22474.1"/>
    </source>
</evidence>
<sequence length="298" mass="33592">MASTVQSSSIQLADSTPTPTPTTITAQNLPPHPPPRDNPKKRPLDTVHFHESPYFKMRGVLKDLRPLFLEVIQSPDFRDSKAAIGIQEKMKLMLDLCRQMAVDTMPDVKCNNGPGSGALSAENHDMKKPIERQQQDTKPGEHQEARTFVKPAEARQFPSGDNPEKLLPENFQKQGKYTVGGSAFGWNFILFHEIASPGKCKRRICKANARSRGYFTTSSELPRTLADVFCQQLRVSVEEESMKSTSMVGRRHGAWVSLCRSLYHGFQLVQVLQAIRTATPFLGAQLNCFWRYSRFILK</sequence>
<name>A0AAD3T4Z2_NEPGR</name>
<feature type="compositionally biased region" description="Basic and acidic residues" evidence="1">
    <location>
        <begin position="122"/>
        <end position="147"/>
    </location>
</feature>
<evidence type="ECO:0000256" key="1">
    <source>
        <dbReference type="SAM" id="MobiDB-lite"/>
    </source>
</evidence>
<feature type="compositionally biased region" description="Polar residues" evidence="1">
    <location>
        <begin position="1"/>
        <end position="15"/>
    </location>
</feature>
<reference evidence="2" key="1">
    <citation type="submission" date="2023-05" db="EMBL/GenBank/DDBJ databases">
        <title>Nepenthes gracilis genome sequencing.</title>
        <authorList>
            <person name="Fukushima K."/>
        </authorList>
    </citation>
    <scope>NUCLEOTIDE SEQUENCE</scope>
    <source>
        <strain evidence="2">SING2019-196</strain>
    </source>
</reference>
<comment type="caution">
    <text evidence="2">The sequence shown here is derived from an EMBL/GenBank/DDBJ whole genome shotgun (WGS) entry which is preliminary data.</text>
</comment>
<proteinExistence type="predicted"/>
<protein>
    <submittedName>
        <fullName evidence="2">Uncharacterized protein</fullName>
    </submittedName>
</protein>
<dbReference type="AlphaFoldDB" id="A0AAD3T4Z2"/>
<evidence type="ECO:0000313" key="3">
    <source>
        <dbReference type="Proteomes" id="UP001279734"/>
    </source>
</evidence>
<feature type="region of interest" description="Disordered" evidence="1">
    <location>
        <begin position="1"/>
        <end position="45"/>
    </location>
</feature>
<dbReference type="PANTHER" id="PTHR35459:SF2">
    <property type="entry name" value="T1N6.14 PROTEIN"/>
    <property type="match status" value="1"/>
</dbReference>
<keyword evidence="3" id="KW-1185">Reference proteome</keyword>
<dbReference type="EMBL" id="BSYO01000024">
    <property type="protein sequence ID" value="GMH22474.1"/>
    <property type="molecule type" value="Genomic_DNA"/>
</dbReference>
<accession>A0AAD3T4Z2</accession>
<dbReference type="PANTHER" id="PTHR35459">
    <property type="entry name" value="T1N6.14 PROTEIN"/>
    <property type="match status" value="1"/>
</dbReference>
<feature type="compositionally biased region" description="Basic and acidic residues" evidence="1">
    <location>
        <begin position="34"/>
        <end position="45"/>
    </location>
</feature>
<organism evidence="2 3">
    <name type="scientific">Nepenthes gracilis</name>
    <name type="common">Slender pitcher plant</name>
    <dbReference type="NCBI Taxonomy" id="150966"/>
    <lineage>
        <taxon>Eukaryota</taxon>
        <taxon>Viridiplantae</taxon>
        <taxon>Streptophyta</taxon>
        <taxon>Embryophyta</taxon>
        <taxon>Tracheophyta</taxon>
        <taxon>Spermatophyta</taxon>
        <taxon>Magnoliopsida</taxon>
        <taxon>eudicotyledons</taxon>
        <taxon>Gunneridae</taxon>
        <taxon>Pentapetalae</taxon>
        <taxon>Caryophyllales</taxon>
        <taxon>Nepenthaceae</taxon>
        <taxon>Nepenthes</taxon>
    </lineage>
</organism>
<feature type="region of interest" description="Disordered" evidence="1">
    <location>
        <begin position="112"/>
        <end position="148"/>
    </location>
</feature>
<gene>
    <name evidence="2" type="ORF">Nepgr_024317</name>
</gene>
<dbReference type="Proteomes" id="UP001279734">
    <property type="component" value="Unassembled WGS sequence"/>
</dbReference>